<dbReference type="EMBL" id="FNXE01000013">
    <property type="protein sequence ID" value="SEH74912.1"/>
    <property type="molecule type" value="Genomic_DNA"/>
</dbReference>
<accession>A0A1H6KH59</accession>
<evidence type="ECO:0000313" key="2">
    <source>
        <dbReference type="Proteomes" id="UP000199634"/>
    </source>
</evidence>
<organism evidence="1 2">
    <name type="scientific">Paenimyroides marinum</name>
    <dbReference type="NCBI Taxonomy" id="1159016"/>
    <lineage>
        <taxon>Bacteria</taxon>
        <taxon>Pseudomonadati</taxon>
        <taxon>Bacteroidota</taxon>
        <taxon>Flavobacteriia</taxon>
        <taxon>Flavobacteriales</taxon>
        <taxon>Flavobacteriaceae</taxon>
        <taxon>Paenimyroides</taxon>
    </lineage>
</organism>
<keyword evidence="2" id="KW-1185">Reference proteome</keyword>
<proteinExistence type="predicted"/>
<sequence length="43" mass="5012">MFNPSVFFGFKFLIGSSFSKLYTLNFKLKATDKNVPSEQRVNY</sequence>
<evidence type="ECO:0000313" key="1">
    <source>
        <dbReference type="EMBL" id="SEH74912.1"/>
    </source>
</evidence>
<name>A0A1H6KH59_9FLAO</name>
<dbReference type="Proteomes" id="UP000199634">
    <property type="component" value="Unassembled WGS sequence"/>
</dbReference>
<reference evidence="1 2" key="1">
    <citation type="submission" date="2016-10" db="EMBL/GenBank/DDBJ databases">
        <authorList>
            <person name="de Groot N.N."/>
        </authorList>
    </citation>
    <scope>NUCLEOTIDE SEQUENCE [LARGE SCALE GENOMIC DNA]</scope>
    <source>
        <strain evidence="1 2">CGMCC 1.10825</strain>
    </source>
</reference>
<protein>
    <submittedName>
        <fullName evidence="1">Uncharacterized protein</fullName>
    </submittedName>
</protein>
<dbReference type="AlphaFoldDB" id="A0A1H6KH59"/>
<dbReference type="STRING" id="1159016.SAMN02927937_01201"/>
<gene>
    <name evidence="1" type="ORF">SAMN02927937_01201</name>
</gene>